<sequence length="189" mass="21499">MALVWHSYHRSYKKKCQGRLRKHLADFCLQAGLPGEAMLHYNTALDILKPVNDWLWMGACYEGLCAASVIVTYPRSQGPSLRRNQSFSVRSTTVIDGKGRTGSIKHSYANGLQDLPESVVRTSLEQDDIIEKYKEALMYYSKYKNAAPIEIEASFKACRVLVTMKHLINYQQIGSLIPRHKVYKSDPDV</sequence>
<comment type="similarity">
    <text evidence="1">Belongs to the NIBP family.</text>
</comment>
<dbReference type="EMBL" id="JAEAOA010001825">
    <property type="protein sequence ID" value="KAK3598150.1"/>
    <property type="molecule type" value="Genomic_DNA"/>
</dbReference>
<dbReference type="InterPro" id="IPR058563">
    <property type="entry name" value="Trs120_TRAPPC9_N"/>
</dbReference>
<dbReference type="InterPro" id="IPR013935">
    <property type="entry name" value="Trs120_TRAPPC9"/>
</dbReference>
<dbReference type="Pfam" id="PF08626">
    <property type="entry name" value="TRAPPC9-Trs120"/>
    <property type="match status" value="1"/>
</dbReference>
<dbReference type="GO" id="GO:0005802">
    <property type="term" value="C:trans-Golgi network"/>
    <property type="evidence" value="ECO:0007669"/>
    <property type="project" value="TreeGrafter"/>
</dbReference>
<evidence type="ECO:0000256" key="1">
    <source>
        <dbReference type="ARBA" id="ARBA00008459"/>
    </source>
</evidence>
<dbReference type="PANTHER" id="PTHR21512:SF5">
    <property type="entry name" value="TRAFFICKING PROTEIN PARTICLE COMPLEX SUBUNIT 9"/>
    <property type="match status" value="1"/>
</dbReference>
<dbReference type="AlphaFoldDB" id="A0AAE0SUW7"/>
<name>A0AAE0SUW7_9BIVA</name>
<evidence type="ECO:0000313" key="3">
    <source>
        <dbReference type="EMBL" id="KAK3598150.1"/>
    </source>
</evidence>
<reference evidence="3" key="1">
    <citation type="journal article" date="2021" name="Genome Biol. Evol.">
        <title>A High-Quality Reference Genome for a Parasitic Bivalve with Doubly Uniparental Inheritance (Bivalvia: Unionida).</title>
        <authorList>
            <person name="Smith C.H."/>
        </authorList>
    </citation>
    <scope>NUCLEOTIDE SEQUENCE</scope>
    <source>
        <strain evidence="3">CHS0354</strain>
    </source>
</reference>
<keyword evidence="4" id="KW-1185">Reference proteome</keyword>
<organism evidence="3 4">
    <name type="scientific">Potamilus streckersoni</name>
    <dbReference type="NCBI Taxonomy" id="2493646"/>
    <lineage>
        <taxon>Eukaryota</taxon>
        <taxon>Metazoa</taxon>
        <taxon>Spiralia</taxon>
        <taxon>Lophotrochozoa</taxon>
        <taxon>Mollusca</taxon>
        <taxon>Bivalvia</taxon>
        <taxon>Autobranchia</taxon>
        <taxon>Heteroconchia</taxon>
        <taxon>Palaeoheterodonta</taxon>
        <taxon>Unionida</taxon>
        <taxon>Unionoidea</taxon>
        <taxon>Unionidae</taxon>
        <taxon>Ambleminae</taxon>
        <taxon>Lampsilini</taxon>
        <taxon>Potamilus</taxon>
    </lineage>
</organism>
<evidence type="ECO:0000313" key="4">
    <source>
        <dbReference type="Proteomes" id="UP001195483"/>
    </source>
</evidence>
<reference evidence="3" key="2">
    <citation type="journal article" date="2021" name="Genome Biol. Evol.">
        <title>Developing a high-quality reference genome for a parasitic bivalve with doubly uniparental inheritance (Bivalvia: Unionida).</title>
        <authorList>
            <person name="Smith C.H."/>
        </authorList>
    </citation>
    <scope>NUCLEOTIDE SEQUENCE</scope>
    <source>
        <strain evidence="3">CHS0354</strain>
        <tissue evidence="3">Mantle</tissue>
    </source>
</reference>
<reference evidence="3" key="3">
    <citation type="submission" date="2023-05" db="EMBL/GenBank/DDBJ databases">
        <authorList>
            <person name="Smith C.H."/>
        </authorList>
    </citation>
    <scope>NUCLEOTIDE SEQUENCE</scope>
    <source>
        <strain evidence="3">CHS0354</strain>
        <tissue evidence="3">Mantle</tissue>
    </source>
</reference>
<dbReference type="PANTHER" id="PTHR21512">
    <property type="entry name" value="TRAFFICKING PROTEIN PARTICLE COMPLEX SUBUNIT 9"/>
    <property type="match status" value="1"/>
</dbReference>
<protein>
    <recommendedName>
        <fullName evidence="2">Trs120/TRAPPC9 N-terminal domain-containing protein</fullName>
    </recommendedName>
</protein>
<comment type="caution">
    <text evidence="3">The sequence shown here is derived from an EMBL/GenBank/DDBJ whole genome shotgun (WGS) entry which is preliminary data.</text>
</comment>
<feature type="domain" description="Trs120/TRAPPC9 N-terminal" evidence="2">
    <location>
        <begin position="12"/>
        <end position="74"/>
    </location>
</feature>
<dbReference type="Proteomes" id="UP001195483">
    <property type="component" value="Unassembled WGS sequence"/>
</dbReference>
<gene>
    <name evidence="3" type="ORF">CHS0354_030672</name>
</gene>
<evidence type="ECO:0000259" key="2">
    <source>
        <dbReference type="Pfam" id="PF08626"/>
    </source>
</evidence>
<accession>A0AAE0SUW7</accession>
<proteinExistence type="inferred from homology"/>